<evidence type="ECO:0000256" key="3">
    <source>
        <dbReference type="ARBA" id="ARBA00022801"/>
    </source>
</evidence>
<evidence type="ECO:0000256" key="1">
    <source>
        <dbReference type="ARBA" id="ARBA00008779"/>
    </source>
</evidence>
<dbReference type="InterPro" id="IPR000917">
    <property type="entry name" value="Sulfatase_N"/>
</dbReference>
<dbReference type="CDD" id="cd16144">
    <property type="entry name" value="ARS_like"/>
    <property type="match status" value="1"/>
</dbReference>
<keyword evidence="4" id="KW-0106">Calcium</keyword>
<reference evidence="6 7" key="1">
    <citation type="submission" date="2019-04" db="EMBL/GenBank/DDBJ databases">
        <title>Pedobacter sp. AR-3-17 sp. nov., isolated from Arctic soil.</title>
        <authorList>
            <person name="Dahal R.H."/>
            <person name="Kim D.-U."/>
        </authorList>
    </citation>
    <scope>NUCLEOTIDE SEQUENCE [LARGE SCALE GENOMIC DNA]</scope>
    <source>
        <strain evidence="6 7">AR-3-17</strain>
    </source>
</reference>
<dbReference type="InterPro" id="IPR017850">
    <property type="entry name" value="Alkaline_phosphatase_core_sf"/>
</dbReference>
<protein>
    <submittedName>
        <fullName evidence="6">Sulfatase</fullName>
    </submittedName>
</protein>
<evidence type="ECO:0000313" key="7">
    <source>
        <dbReference type="Proteomes" id="UP000308181"/>
    </source>
</evidence>
<evidence type="ECO:0000259" key="5">
    <source>
        <dbReference type="Pfam" id="PF00884"/>
    </source>
</evidence>
<feature type="domain" description="Sulfatase N-terminal" evidence="5">
    <location>
        <begin position="54"/>
        <end position="358"/>
    </location>
</feature>
<dbReference type="PROSITE" id="PS00149">
    <property type="entry name" value="SULFATASE_2"/>
    <property type="match status" value="1"/>
</dbReference>
<dbReference type="InterPro" id="IPR024607">
    <property type="entry name" value="Sulfatase_CS"/>
</dbReference>
<comment type="caution">
    <text evidence="6">The sequence shown here is derived from an EMBL/GenBank/DDBJ whole genome shotgun (WGS) entry which is preliminary data.</text>
</comment>
<keyword evidence="7" id="KW-1185">Reference proteome</keyword>
<comment type="similarity">
    <text evidence="1">Belongs to the sulfatase family.</text>
</comment>
<evidence type="ECO:0000256" key="2">
    <source>
        <dbReference type="ARBA" id="ARBA00022723"/>
    </source>
</evidence>
<dbReference type="Gene3D" id="3.30.1120.10">
    <property type="match status" value="1"/>
</dbReference>
<dbReference type="Proteomes" id="UP000308181">
    <property type="component" value="Unassembled WGS sequence"/>
</dbReference>
<dbReference type="GO" id="GO:0046872">
    <property type="term" value="F:metal ion binding"/>
    <property type="evidence" value="ECO:0007669"/>
    <property type="project" value="UniProtKB-KW"/>
</dbReference>
<dbReference type="EMBL" id="SWBP01000002">
    <property type="protein sequence ID" value="TKB99082.1"/>
    <property type="molecule type" value="Genomic_DNA"/>
</dbReference>
<accession>A0A4U1C0N4</accession>
<dbReference type="Gene3D" id="3.40.720.10">
    <property type="entry name" value="Alkaline Phosphatase, subunit A"/>
    <property type="match status" value="1"/>
</dbReference>
<dbReference type="GO" id="GO:0004065">
    <property type="term" value="F:arylsulfatase activity"/>
    <property type="evidence" value="ECO:0007669"/>
    <property type="project" value="TreeGrafter"/>
</dbReference>
<dbReference type="OrthoDB" id="9803751at2"/>
<proteinExistence type="inferred from homology"/>
<keyword evidence="2" id="KW-0479">Metal-binding</keyword>
<dbReference type="SUPFAM" id="SSF53649">
    <property type="entry name" value="Alkaline phosphatase-like"/>
    <property type="match status" value="1"/>
</dbReference>
<evidence type="ECO:0000256" key="4">
    <source>
        <dbReference type="ARBA" id="ARBA00022837"/>
    </source>
</evidence>
<organism evidence="6 7">
    <name type="scientific">Pedobacter cryophilus</name>
    <dbReference type="NCBI Taxonomy" id="2571271"/>
    <lineage>
        <taxon>Bacteria</taxon>
        <taxon>Pseudomonadati</taxon>
        <taxon>Bacteroidota</taxon>
        <taxon>Sphingobacteriia</taxon>
        <taxon>Sphingobacteriales</taxon>
        <taxon>Sphingobacteriaceae</taxon>
        <taxon>Pedobacter</taxon>
    </lineage>
</organism>
<sequence>MNGFKINDRIKNLFITKHQIVNKNYPYLTVVIIGLLAISSCKPKLKVADNKVKPNIIVILIDDAGYADFGFMGSKDLKTPEIDQLANSGVIFTDAHTSSTVCSPSRAGLITGRYQQRFGFECNGTGDSLGLDETEITMAAALKNKGYKTIGIGKWHLGDKEQYLPNNRGFDEFYGFLSGSRNYFPSPQQDNPKNISALRHNNKAINFEGYLTDVLGDAAVNYIEQYKKEPFFMYLSFNAVHTPLQAKQKDLDKFKGHPRQMLAAMTWSLDENVGKVMKKLGDENLLENTIVFFLSDNGGANNNQSTVFPLKGWKGNEFEGGHRVPFAVSWKGHFPAGVKSDKLVSSLDIYATALALADTKNPNNKPIDGKSLVPFTDINKLANTHETLFWRKDEAAAARIGDYKLIRLKNEESVLYNLKSDIGETKDLSKIEVKKHQELQKALADWESKMVNPLWIEEPDWTKITYDIHKALMNNQKPKKVQP</sequence>
<dbReference type="Pfam" id="PF00884">
    <property type="entry name" value="Sulfatase"/>
    <property type="match status" value="1"/>
</dbReference>
<keyword evidence="3" id="KW-0378">Hydrolase</keyword>
<dbReference type="PANTHER" id="PTHR42693">
    <property type="entry name" value="ARYLSULFATASE FAMILY MEMBER"/>
    <property type="match status" value="1"/>
</dbReference>
<dbReference type="AlphaFoldDB" id="A0A4U1C0N4"/>
<dbReference type="InterPro" id="IPR050738">
    <property type="entry name" value="Sulfatase"/>
</dbReference>
<dbReference type="PANTHER" id="PTHR42693:SF53">
    <property type="entry name" value="ENDO-4-O-SULFATASE"/>
    <property type="match status" value="1"/>
</dbReference>
<name>A0A4U1C0N4_9SPHI</name>
<evidence type="ECO:0000313" key="6">
    <source>
        <dbReference type="EMBL" id="TKB99082.1"/>
    </source>
</evidence>
<gene>
    <name evidence="6" type="ORF">FA046_08205</name>
</gene>